<dbReference type="EMBL" id="LUGH01000806">
    <property type="protein sequence ID" value="OBZ82708.1"/>
    <property type="molecule type" value="Genomic_DNA"/>
</dbReference>
<keyword evidence="2" id="KW-1185">Reference proteome</keyword>
<dbReference type="InParanoid" id="A0A1C7N138"/>
<reference evidence="1 2" key="1">
    <citation type="submission" date="2016-03" db="EMBL/GenBank/DDBJ databases">
        <title>Choanephora cucurbitarum.</title>
        <authorList>
            <person name="Min B."/>
            <person name="Park H."/>
            <person name="Park J.-H."/>
            <person name="Shin H.-D."/>
            <person name="Choi I.-G."/>
        </authorList>
    </citation>
    <scope>NUCLEOTIDE SEQUENCE [LARGE SCALE GENOMIC DNA]</scope>
    <source>
        <strain evidence="1 2">KUS-F28377</strain>
    </source>
</reference>
<dbReference type="SUPFAM" id="SSF81383">
    <property type="entry name" value="F-box domain"/>
    <property type="match status" value="1"/>
</dbReference>
<evidence type="ECO:0000313" key="2">
    <source>
        <dbReference type="Proteomes" id="UP000093000"/>
    </source>
</evidence>
<organism evidence="1 2">
    <name type="scientific">Choanephora cucurbitarum</name>
    <dbReference type="NCBI Taxonomy" id="101091"/>
    <lineage>
        <taxon>Eukaryota</taxon>
        <taxon>Fungi</taxon>
        <taxon>Fungi incertae sedis</taxon>
        <taxon>Mucoromycota</taxon>
        <taxon>Mucoromycotina</taxon>
        <taxon>Mucoromycetes</taxon>
        <taxon>Mucorales</taxon>
        <taxon>Mucorineae</taxon>
        <taxon>Choanephoraceae</taxon>
        <taxon>Choanephoroideae</taxon>
        <taxon>Choanephora</taxon>
    </lineage>
</organism>
<dbReference type="AlphaFoldDB" id="A0A1C7N138"/>
<dbReference type="STRING" id="101091.A0A1C7N138"/>
<evidence type="ECO:0000313" key="1">
    <source>
        <dbReference type="EMBL" id="OBZ82708.1"/>
    </source>
</evidence>
<proteinExistence type="predicted"/>
<protein>
    <recommendedName>
        <fullName evidence="3">F-box domain-containing protein</fullName>
    </recommendedName>
</protein>
<name>A0A1C7N138_9FUNG</name>
<accession>A0A1C7N138</accession>
<evidence type="ECO:0008006" key="3">
    <source>
        <dbReference type="Google" id="ProtNLM"/>
    </source>
</evidence>
<dbReference type="OrthoDB" id="270318at2759"/>
<comment type="caution">
    <text evidence="1">The sequence shown here is derived from an EMBL/GenBank/DDBJ whole genome shotgun (WGS) entry which is preliminary data.</text>
</comment>
<dbReference type="Proteomes" id="UP000093000">
    <property type="component" value="Unassembled WGS sequence"/>
</dbReference>
<sequence>MTLILSSKSLFKRLQLKKSNKKPDRISCLPRELLVCIYQQLQTPDCTRAFAATSRLFRQIALQPHSKAAWIVTRLGPRYALYYALLNLPDHCTGQFIQSLFHLGAQVPRCLLQALIQHYGKPVQDLHSDPRRRQDPFPRAIQRLSFDGYATIIQRAHLCYRPKLQSTEDLSLFLTALTDHDNKTVDTMVSQEWFLLTSFTARKTTPMSYPAFVQLLQSEHDRVLAPIFEFDPVARFCLWEACLMILFEEAFRSSELTAERKALLEHVSTFVSWPASFLDDRSLFCQAFSNFFTKYPKGYCQASTMNRLINLLYRYAQPACFHLPMALEHIIQAQMGREDTIQHIQQFLQTR</sequence>
<gene>
    <name evidence="1" type="ORF">A0J61_09242</name>
</gene>
<dbReference type="InterPro" id="IPR036047">
    <property type="entry name" value="F-box-like_dom_sf"/>
</dbReference>